<dbReference type="InterPro" id="IPR005801">
    <property type="entry name" value="ADC_synthase"/>
</dbReference>
<dbReference type="Proteomes" id="UP000042997">
    <property type="component" value="Unassembled WGS sequence"/>
</dbReference>
<dbReference type="SUPFAM" id="SSF56322">
    <property type="entry name" value="ADC synthase"/>
    <property type="match status" value="1"/>
</dbReference>
<evidence type="ECO:0000256" key="5">
    <source>
        <dbReference type="ARBA" id="ARBA00041564"/>
    </source>
</evidence>
<reference evidence="6 7" key="1">
    <citation type="journal article" date="2014" name="Genome Announc.">
        <title>Draft Genome Sequence of Propane- and Butane-Oxidizing Actinobacterium Rhodococcus ruber IEGM 231.</title>
        <authorList>
            <person name="Ivshina I.B."/>
            <person name="Kuyukina M.S."/>
            <person name="Krivoruchko A.V."/>
            <person name="Barbe V."/>
            <person name="Fischer C."/>
        </authorList>
    </citation>
    <scope>NUCLEOTIDE SEQUENCE [LARGE SCALE GENOMIC DNA]</scope>
</reference>
<gene>
    <name evidence="6" type="primary">menF</name>
    <name evidence="6" type="ORF">RHRU231_860117</name>
</gene>
<accession>A0A098BVI4</accession>
<comment type="similarity">
    <text evidence="2">Belongs to the isochorismate synthase family.</text>
</comment>
<dbReference type="NCBIfam" id="TIGR00543">
    <property type="entry name" value="isochor_syn"/>
    <property type="match status" value="1"/>
</dbReference>
<evidence type="ECO:0000256" key="2">
    <source>
        <dbReference type="ARBA" id="ARBA00005297"/>
    </source>
</evidence>
<dbReference type="InterPro" id="IPR015890">
    <property type="entry name" value="Chorismate_C"/>
</dbReference>
<dbReference type="PANTHER" id="PTHR42839:SF2">
    <property type="entry name" value="ISOCHORISMATE SYNTHASE ENTC"/>
    <property type="match status" value="1"/>
</dbReference>
<evidence type="ECO:0000256" key="4">
    <source>
        <dbReference type="ARBA" id="ARBA00023235"/>
    </source>
</evidence>
<evidence type="ECO:0000313" key="7">
    <source>
        <dbReference type="Proteomes" id="UP000042997"/>
    </source>
</evidence>
<keyword evidence="4 6" id="KW-0413">Isomerase</keyword>
<dbReference type="Gene3D" id="3.60.120.10">
    <property type="entry name" value="Anthranilate synthase"/>
    <property type="match status" value="1"/>
</dbReference>
<organism evidence="6 7">
    <name type="scientific">Rhodococcus ruber</name>
    <dbReference type="NCBI Taxonomy" id="1830"/>
    <lineage>
        <taxon>Bacteria</taxon>
        <taxon>Bacillati</taxon>
        <taxon>Actinomycetota</taxon>
        <taxon>Actinomycetes</taxon>
        <taxon>Mycobacteriales</taxon>
        <taxon>Nocardiaceae</taxon>
        <taxon>Rhodococcus</taxon>
    </lineage>
</organism>
<dbReference type="Pfam" id="PF00425">
    <property type="entry name" value="Chorismate_bind"/>
    <property type="match status" value="1"/>
</dbReference>
<name>A0A098BVI4_9NOCA</name>
<dbReference type="InterPro" id="IPR004561">
    <property type="entry name" value="IsoChor_synthase"/>
</dbReference>
<protein>
    <recommendedName>
        <fullName evidence="3">isochorismate synthase</fullName>
        <ecNumber evidence="3">5.4.4.2</ecNumber>
    </recommendedName>
    <alternativeName>
        <fullName evidence="5">Isochorismate mutase</fullName>
    </alternativeName>
</protein>
<dbReference type="InterPro" id="IPR019999">
    <property type="entry name" value="Anth_synth_I-like"/>
</dbReference>
<dbReference type="eggNOG" id="COG1169">
    <property type="taxonomic scope" value="Bacteria"/>
</dbReference>
<dbReference type="GO" id="GO:0008909">
    <property type="term" value="F:isochorismate synthase activity"/>
    <property type="evidence" value="ECO:0007669"/>
    <property type="project" value="UniProtKB-EC"/>
</dbReference>
<dbReference type="OrthoDB" id="9806579at2"/>
<evidence type="ECO:0000256" key="1">
    <source>
        <dbReference type="ARBA" id="ARBA00000799"/>
    </source>
</evidence>
<dbReference type="PRINTS" id="PR00095">
    <property type="entry name" value="ANTSNTHASEI"/>
</dbReference>
<comment type="catalytic activity">
    <reaction evidence="1">
        <text>chorismate = isochorismate</text>
        <dbReference type="Rhea" id="RHEA:18985"/>
        <dbReference type="ChEBI" id="CHEBI:29748"/>
        <dbReference type="ChEBI" id="CHEBI:29780"/>
        <dbReference type="EC" id="5.4.4.2"/>
    </reaction>
</comment>
<dbReference type="EC" id="5.4.4.2" evidence="3"/>
<evidence type="ECO:0000256" key="3">
    <source>
        <dbReference type="ARBA" id="ARBA00012824"/>
    </source>
</evidence>
<dbReference type="AlphaFoldDB" id="A0A098BVI4"/>
<proteinExistence type="inferred from homology"/>
<dbReference type="RefSeq" id="WP_040274928.1">
    <property type="nucleotide sequence ID" value="NZ_CP023714.1"/>
</dbReference>
<sequence>MDGFLLSRADRTVHTTGTRRRFTDIAEASLALRRGEADLIVGALPFDPERPAALTQPETAEVTGAAWQPPDALPGLPTARIAAQTPAPEQHVARVAALRDRLGRGELDKVVAARSVTLVANTPVDPLALAARMAERHPTAHVYAVDLSAAGERYRGHTLVGATPELLVSRRGDAVTCRPLAGTAARCADPDADREAGRQLLASAKNLAEHAFVIEWIRARLAPLCGDLQIPGTPVLTATSDVWHLATPITGTLRDPGTDVLTLAAALHPTPAVAGTPTEAALAAIRGTEGDRRFYGGAVGWCDANGDGDWLVAIRCAELSADGRRALAWGGGGIVAASDPQAELDETTAKLRTLLGVLGL</sequence>
<dbReference type="PANTHER" id="PTHR42839">
    <property type="entry name" value="ISOCHORISMATE SYNTHASE ENTC"/>
    <property type="match status" value="1"/>
</dbReference>
<evidence type="ECO:0000313" key="6">
    <source>
        <dbReference type="EMBL" id="CDZ91736.1"/>
    </source>
</evidence>
<dbReference type="EMBL" id="CCSD01000101">
    <property type="protein sequence ID" value="CDZ91736.1"/>
    <property type="molecule type" value="Genomic_DNA"/>
</dbReference>